<dbReference type="RefSeq" id="WP_130645961.1">
    <property type="nucleotide sequence ID" value="NZ_PGCL01000001.1"/>
</dbReference>
<dbReference type="InterPro" id="IPR029062">
    <property type="entry name" value="Class_I_gatase-like"/>
</dbReference>
<evidence type="ECO:0000313" key="3">
    <source>
        <dbReference type="Proteomes" id="UP000292580"/>
    </source>
</evidence>
<dbReference type="Gene3D" id="3.40.50.880">
    <property type="match status" value="1"/>
</dbReference>
<name>A0A483CWL1_9EURY</name>
<protein>
    <submittedName>
        <fullName evidence="2">Glutamine amidotransferase</fullName>
    </submittedName>
</protein>
<keyword evidence="2" id="KW-0808">Transferase</keyword>
<gene>
    <name evidence="2" type="ORF">CUJ86_02435</name>
</gene>
<dbReference type="GO" id="GO:0016740">
    <property type="term" value="F:transferase activity"/>
    <property type="evidence" value="ECO:0007669"/>
    <property type="project" value="UniProtKB-KW"/>
</dbReference>
<dbReference type="PANTHER" id="PTHR43130:SF3">
    <property type="entry name" value="HTH-TYPE TRANSCRIPTIONAL REGULATOR RV1931C"/>
    <property type="match status" value="1"/>
</dbReference>
<dbReference type="PANTHER" id="PTHR43130">
    <property type="entry name" value="ARAC-FAMILY TRANSCRIPTIONAL REGULATOR"/>
    <property type="match status" value="1"/>
</dbReference>
<reference evidence="2 3" key="1">
    <citation type="submission" date="2017-11" db="EMBL/GenBank/DDBJ databases">
        <title>Isolation and Characterization of Methanofollis Species from Methane Seep Offshore SW Taiwan.</title>
        <authorList>
            <person name="Teng N.-H."/>
            <person name="Lai M.-C."/>
            <person name="Chen S.-C."/>
        </authorList>
    </citation>
    <scope>NUCLEOTIDE SEQUENCE [LARGE SCALE GENOMIC DNA]</scope>
    <source>
        <strain evidence="2 3">FWC-SCC2</strain>
    </source>
</reference>
<dbReference type="EMBL" id="PGCL01000001">
    <property type="protein sequence ID" value="TAJ45600.1"/>
    <property type="molecule type" value="Genomic_DNA"/>
</dbReference>
<dbReference type="CDD" id="cd03140">
    <property type="entry name" value="GATase1_PfpI_3"/>
    <property type="match status" value="1"/>
</dbReference>
<dbReference type="InterPro" id="IPR002818">
    <property type="entry name" value="DJ-1/PfpI"/>
</dbReference>
<feature type="domain" description="DJ-1/PfpI" evidence="1">
    <location>
        <begin position="5"/>
        <end position="173"/>
    </location>
</feature>
<organism evidence="2 3">
    <name type="scientific">Methanofollis fontis</name>
    <dbReference type="NCBI Taxonomy" id="2052832"/>
    <lineage>
        <taxon>Archaea</taxon>
        <taxon>Methanobacteriati</taxon>
        <taxon>Methanobacteriota</taxon>
        <taxon>Stenosarchaea group</taxon>
        <taxon>Methanomicrobia</taxon>
        <taxon>Methanomicrobiales</taxon>
        <taxon>Methanomicrobiaceae</taxon>
        <taxon>Methanofollis</taxon>
    </lineage>
</organism>
<accession>A0A483CWL1</accession>
<dbReference type="SUPFAM" id="SSF52317">
    <property type="entry name" value="Class I glutamine amidotransferase-like"/>
    <property type="match status" value="1"/>
</dbReference>
<sequence>MPTLYLYILDTLSDWETGHALGELHSGRYLKDPSLKYDVVLCGKSLDPITTMGGLKLTPGITIENIRAKKGDLLLLPGADPWLDPAHASIINMVDTLLEQEMVVAAICGATLGLANAGLLDNRPHTSNDPEALKMFCPGYKGEQLYRTEPTVTDGNLITASGLAPVEFACSIFRKLDVMNPATLDAWYGLFTLRKPEFFYALMASLPSQ</sequence>
<keyword evidence="3" id="KW-1185">Reference proteome</keyword>
<dbReference type="InterPro" id="IPR052158">
    <property type="entry name" value="INH-QAR"/>
</dbReference>
<keyword evidence="2" id="KW-0315">Glutamine amidotransferase</keyword>
<dbReference type="Pfam" id="PF01965">
    <property type="entry name" value="DJ-1_PfpI"/>
    <property type="match status" value="1"/>
</dbReference>
<dbReference type="OrthoDB" id="67923at2157"/>
<dbReference type="AlphaFoldDB" id="A0A483CWL1"/>
<comment type="caution">
    <text evidence="2">The sequence shown here is derived from an EMBL/GenBank/DDBJ whole genome shotgun (WGS) entry which is preliminary data.</text>
</comment>
<evidence type="ECO:0000313" key="2">
    <source>
        <dbReference type="EMBL" id="TAJ45600.1"/>
    </source>
</evidence>
<dbReference type="Proteomes" id="UP000292580">
    <property type="component" value="Unassembled WGS sequence"/>
</dbReference>
<evidence type="ECO:0000259" key="1">
    <source>
        <dbReference type="Pfam" id="PF01965"/>
    </source>
</evidence>
<proteinExistence type="predicted"/>
<dbReference type="GO" id="GO:0006355">
    <property type="term" value="P:regulation of DNA-templated transcription"/>
    <property type="evidence" value="ECO:0007669"/>
    <property type="project" value="TreeGrafter"/>
</dbReference>